<feature type="chain" id="PRO_5018739101" evidence="1">
    <location>
        <begin position="20"/>
        <end position="179"/>
    </location>
</feature>
<keyword evidence="1" id="KW-0732">Signal</keyword>
<dbReference type="Pfam" id="PF01464">
    <property type="entry name" value="SLT"/>
    <property type="match status" value="1"/>
</dbReference>
<dbReference type="InterPro" id="IPR023346">
    <property type="entry name" value="Lysozyme-like_dom_sf"/>
</dbReference>
<sequence length="179" mass="19738">MKISLLPAALLTLSMSAGAAPQMCFDQAGKDYQIDPLLLMSISIKESHLVPDAINGSNRNGTEDVCGMQVNSSHYGKLKNFNITRERLLNDPCICVYTGAWVLAHNFRSYGKNWDSVGMYNTGPSKKLIAKRKAYAQDIKNIYRVLLARKKLLSERLAPAAGKEHEIKIADTASLHSGQ</sequence>
<evidence type="ECO:0000256" key="1">
    <source>
        <dbReference type="SAM" id="SignalP"/>
    </source>
</evidence>
<dbReference type="CDD" id="cd13400">
    <property type="entry name" value="LT_IagB-like"/>
    <property type="match status" value="1"/>
</dbReference>
<name>A0A3R9ALW9_ENTCL</name>
<protein>
    <submittedName>
        <fullName evidence="3">Lytic transglycosylase</fullName>
    </submittedName>
</protein>
<dbReference type="EMBL" id="RHWT01000077">
    <property type="protein sequence ID" value="RSB23350.1"/>
    <property type="molecule type" value="Genomic_DNA"/>
</dbReference>
<dbReference type="SUPFAM" id="SSF53955">
    <property type="entry name" value="Lysozyme-like"/>
    <property type="match status" value="1"/>
</dbReference>
<accession>A0A3R9ALW9</accession>
<evidence type="ECO:0000313" key="3">
    <source>
        <dbReference type="EMBL" id="RSB23350.1"/>
    </source>
</evidence>
<dbReference type="AlphaFoldDB" id="A0A3R9ALW9"/>
<gene>
    <name evidence="3" type="ORF">EGK68_25320</name>
</gene>
<organism evidence="3 4">
    <name type="scientific">Enterobacter cloacae</name>
    <dbReference type="NCBI Taxonomy" id="550"/>
    <lineage>
        <taxon>Bacteria</taxon>
        <taxon>Pseudomonadati</taxon>
        <taxon>Pseudomonadota</taxon>
        <taxon>Gammaproteobacteria</taxon>
        <taxon>Enterobacterales</taxon>
        <taxon>Enterobacteriaceae</taxon>
        <taxon>Enterobacter</taxon>
        <taxon>Enterobacter cloacae complex</taxon>
    </lineage>
</organism>
<feature type="domain" description="Transglycosylase SLT" evidence="2">
    <location>
        <begin position="23"/>
        <end position="142"/>
    </location>
</feature>
<dbReference type="Proteomes" id="UP000275321">
    <property type="component" value="Unassembled WGS sequence"/>
</dbReference>
<dbReference type="Gene3D" id="1.10.530.10">
    <property type="match status" value="1"/>
</dbReference>
<comment type="caution">
    <text evidence="3">The sequence shown here is derived from an EMBL/GenBank/DDBJ whole genome shotgun (WGS) entry which is preliminary data.</text>
</comment>
<dbReference type="RefSeq" id="WP_125366770.1">
    <property type="nucleotide sequence ID" value="NZ_RHWT01000077.1"/>
</dbReference>
<evidence type="ECO:0000259" key="2">
    <source>
        <dbReference type="Pfam" id="PF01464"/>
    </source>
</evidence>
<evidence type="ECO:0000313" key="4">
    <source>
        <dbReference type="Proteomes" id="UP000275321"/>
    </source>
</evidence>
<dbReference type="InterPro" id="IPR008258">
    <property type="entry name" value="Transglycosylase_SLT_dom_1"/>
</dbReference>
<proteinExistence type="predicted"/>
<feature type="signal peptide" evidence="1">
    <location>
        <begin position="1"/>
        <end position="19"/>
    </location>
</feature>
<reference evidence="3 4" key="1">
    <citation type="submission" date="2018-10" db="EMBL/GenBank/DDBJ databases">
        <title>Transmission dynamics of multidrug resistant bacteria on intensive care unit surfaces.</title>
        <authorList>
            <person name="D'Souza A.W."/>
            <person name="Potter R.F."/>
            <person name="Wallace M."/>
            <person name="Shupe A."/>
            <person name="Patel S."/>
            <person name="Sun S."/>
            <person name="Gul D."/>
            <person name="Kwon J.H."/>
            <person name="Andleeb S."/>
            <person name="Burnham C.-A.D."/>
            <person name="Dantas G."/>
        </authorList>
    </citation>
    <scope>NUCLEOTIDE SEQUENCE [LARGE SCALE GENOMIC DNA]</scope>
    <source>
        <strain evidence="3 4">EC_073</strain>
    </source>
</reference>